<protein>
    <submittedName>
        <fullName evidence="2">Uncharacterized protein</fullName>
    </submittedName>
</protein>
<feature type="transmembrane region" description="Helical" evidence="1">
    <location>
        <begin position="54"/>
        <end position="73"/>
    </location>
</feature>
<keyword evidence="1" id="KW-0472">Membrane</keyword>
<gene>
    <name evidence="2" type="ORF">SAMN05216313_1399</name>
</gene>
<evidence type="ECO:0000256" key="1">
    <source>
        <dbReference type="SAM" id="Phobius"/>
    </source>
</evidence>
<sequence length="241" mass="27421">MSQNFLEQESTRANRSAKKQVVGGLILLVGLLALLYVLMKDSFDRNDPSSKQVLVYLGILVGVMLVAAVVRLFKARRTAGNGENLALPFNEDTKAAVAERINREASEGKILVDEYIYHFEEGKKPYGERVVLLPSYLLIFDGNLKVTAIPRDKIYWICAQVGQKGGSFIVQLLIFTEKKIFRVVGVDVEHVQRISAQIDQYIPNVFSDYDPFQLSYELEKLFADNREEFLRFYESEKGKRA</sequence>
<feature type="transmembrane region" description="Helical" evidence="1">
    <location>
        <begin position="21"/>
        <end position="39"/>
    </location>
</feature>
<name>A0A1I0JYK9_9FIRM</name>
<dbReference type="Proteomes" id="UP000198508">
    <property type="component" value="Unassembled WGS sequence"/>
</dbReference>
<reference evidence="3" key="1">
    <citation type="submission" date="2016-10" db="EMBL/GenBank/DDBJ databases">
        <authorList>
            <person name="Varghese N."/>
            <person name="Submissions S."/>
        </authorList>
    </citation>
    <scope>NUCLEOTIDE SEQUENCE [LARGE SCALE GENOMIC DNA]</scope>
    <source>
        <strain evidence="3">NLAE-zl-G277</strain>
    </source>
</reference>
<keyword evidence="1" id="KW-1133">Transmembrane helix</keyword>
<dbReference type="RefSeq" id="WP_092370421.1">
    <property type="nucleotide sequence ID" value="NZ_DAINWJ010000310.1"/>
</dbReference>
<proteinExistence type="predicted"/>
<dbReference type="EMBL" id="FOIM01000039">
    <property type="protein sequence ID" value="SEU16130.1"/>
    <property type="molecule type" value="Genomic_DNA"/>
</dbReference>
<dbReference type="GeneID" id="93280660"/>
<keyword evidence="1" id="KW-0812">Transmembrane</keyword>
<keyword evidence="3" id="KW-1185">Reference proteome</keyword>
<accession>A0A1I0JYK9</accession>
<evidence type="ECO:0000313" key="3">
    <source>
        <dbReference type="Proteomes" id="UP000198508"/>
    </source>
</evidence>
<dbReference type="AlphaFoldDB" id="A0A1I0JYK9"/>
<evidence type="ECO:0000313" key="2">
    <source>
        <dbReference type="EMBL" id="SEU16130.1"/>
    </source>
</evidence>
<organism evidence="2 3">
    <name type="scientific">Enterocloster lavalensis</name>
    <dbReference type="NCBI Taxonomy" id="460384"/>
    <lineage>
        <taxon>Bacteria</taxon>
        <taxon>Bacillati</taxon>
        <taxon>Bacillota</taxon>
        <taxon>Clostridia</taxon>
        <taxon>Lachnospirales</taxon>
        <taxon>Lachnospiraceae</taxon>
        <taxon>Enterocloster</taxon>
    </lineage>
</organism>